<dbReference type="OrthoDB" id="10253408at2759"/>
<dbReference type="Proteomes" id="UP000472263">
    <property type="component" value="Chromosome 22"/>
</dbReference>
<dbReference type="Pfam" id="PF08246">
    <property type="entry name" value="Inhibitor_I29"/>
    <property type="match status" value="1"/>
</dbReference>
<dbReference type="InterPro" id="IPR038765">
    <property type="entry name" value="Papain-like_cys_pep_sf"/>
</dbReference>
<proteinExistence type="inferred from homology"/>
<keyword evidence="2" id="KW-0645">Protease</keyword>
<dbReference type="InterPro" id="IPR013201">
    <property type="entry name" value="Prot_inhib_I29"/>
</dbReference>
<dbReference type="SUPFAM" id="SSF54001">
    <property type="entry name" value="Cysteine proteinases"/>
    <property type="match status" value="1"/>
</dbReference>
<dbReference type="InterPro" id="IPR025661">
    <property type="entry name" value="Pept_asp_AS"/>
</dbReference>
<dbReference type="PROSITE" id="PS00640">
    <property type="entry name" value="THIOL_PROTEASE_ASN"/>
    <property type="match status" value="1"/>
</dbReference>
<evidence type="ECO:0000256" key="2">
    <source>
        <dbReference type="ARBA" id="ARBA00022670"/>
    </source>
</evidence>
<keyword evidence="7" id="KW-0732">Signal</keyword>
<evidence type="ECO:0000259" key="9">
    <source>
        <dbReference type="SMART" id="SM00848"/>
    </source>
</evidence>
<dbReference type="AlphaFoldDB" id="A0A667ZFM2"/>
<dbReference type="GO" id="GO:0006508">
    <property type="term" value="P:proteolysis"/>
    <property type="evidence" value="ECO:0007669"/>
    <property type="project" value="UniProtKB-KW"/>
</dbReference>
<evidence type="ECO:0000256" key="1">
    <source>
        <dbReference type="ARBA" id="ARBA00008455"/>
    </source>
</evidence>
<dbReference type="Ensembl" id="ENSMMDT00005035418.1">
    <property type="protein sequence ID" value="ENSMMDP00005034654.1"/>
    <property type="gene ID" value="ENSMMDG00005016298.1"/>
</dbReference>
<evidence type="ECO:0000256" key="3">
    <source>
        <dbReference type="ARBA" id="ARBA00022801"/>
    </source>
</evidence>
<dbReference type="Gene3D" id="3.90.70.10">
    <property type="entry name" value="Cysteine proteinases"/>
    <property type="match status" value="1"/>
</dbReference>
<evidence type="ECO:0000256" key="5">
    <source>
        <dbReference type="ARBA" id="ARBA00023145"/>
    </source>
</evidence>
<dbReference type="InterPro" id="IPR000169">
    <property type="entry name" value="Pept_cys_AS"/>
</dbReference>
<dbReference type="InterPro" id="IPR039417">
    <property type="entry name" value="Peptidase_C1A_papain-like"/>
</dbReference>
<dbReference type="InterPro" id="IPR013128">
    <property type="entry name" value="Peptidase_C1A"/>
</dbReference>
<feature type="signal peptide" evidence="7">
    <location>
        <begin position="1"/>
        <end position="18"/>
    </location>
</feature>
<evidence type="ECO:0000256" key="6">
    <source>
        <dbReference type="ARBA" id="ARBA00023157"/>
    </source>
</evidence>
<dbReference type="InterPro" id="IPR000668">
    <property type="entry name" value="Peptidase_C1A_C"/>
</dbReference>
<reference evidence="10" key="2">
    <citation type="submission" date="2025-08" db="UniProtKB">
        <authorList>
            <consortium name="Ensembl"/>
        </authorList>
    </citation>
    <scope>IDENTIFICATION</scope>
</reference>
<dbReference type="Pfam" id="PF00112">
    <property type="entry name" value="Peptidase_C1"/>
    <property type="match status" value="1"/>
</dbReference>
<organism evidence="10 11">
    <name type="scientific">Myripristis murdjan</name>
    <name type="common">pinecone soldierfish</name>
    <dbReference type="NCBI Taxonomy" id="586833"/>
    <lineage>
        <taxon>Eukaryota</taxon>
        <taxon>Metazoa</taxon>
        <taxon>Chordata</taxon>
        <taxon>Craniata</taxon>
        <taxon>Vertebrata</taxon>
        <taxon>Euteleostomi</taxon>
        <taxon>Actinopterygii</taxon>
        <taxon>Neopterygii</taxon>
        <taxon>Teleostei</taxon>
        <taxon>Neoteleostei</taxon>
        <taxon>Acanthomorphata</taxon>
        <taxon>Holocentriformes</taxon>
        <taxon>Holocentridae</taxon>
        <taxon>Myripristis</taxon>
    </lineage>
</organism>
<feature type="domain" description="Cathepsin propeptide inhibitor" evidence="9">
    <location>
        <begin position="26"/>
        <end position="86"/>
    </location>
</feature>
<keyword evidence="6" id="KW-1015">Disulfide bond</keyword>
<gene>
    <name evidence="10" type="primary">ctsl.1</name>
</gene>
<dbReference type="InterPro" id="IPR025660">
    <property type="entry name" value="Pept_his_AS"/>
</dbReference>
<reference evidence="10" key="3">
    <citation type="submission" date="2025-09" db="UniProtKB">
        <authorList>
            <consortium name="Ensembl"/>
        </authorList>
    </citation>
    <scope>IDENTIFICATION</scope>
</reference>
<keyword evidence="4" id="KW-0788">Thiol protease</keyword>
<dbReference type="SMART" id="SM00848">
    <property type="entry name" value="Inhibitor_I29"/>
    <property type="match status" value="1"/>
</dbReference>
<dbReference type="SMART" id="SM00645">
    <property type="entry name" value="Pept_C1"/>
    <property type="match status" value="1"/>
</dbReference>
<dbReference type="PROSITE" id="PS00139">
    <property type="entry name" value="THIOL_PROTEASE_CYS"/>
    <property type="match status" value="1"/>
</dbReference>
<name>A0A667ZFM2_9TELE</name>
<reference evidence="10" key="1">
    <citation type="submission" date="2019-06" db="EMBL/GenBank/DDBJ databases">
        <authorList>
            <consortium name="Wellcome Sanger Institute Data Sharing"/>
        </authorList>
    </citation>
    <scope>NUCLEOTIDE SEQUENCE [LARGE SCALE GENOMIC DNA]</scope>
</reference>
<evidence type="ECO:0000313" key="11">
    <source>
        <dbReference type="Proteomes" id="UP000472263"/>
    </source>
</evidence>
<feature type="chain" id="PRO_5025636791" evidence="7">
    <location>
        <begin position="19"/>
        <end position="335"/>
    </location>
</feature>
<evidence type="ECO:0000313" key="10">
    <source>
        <dbReference type="Ensembl" id="ENSMMDP00005034654.1"/>
    </source>
</evidence>
<dbReference type="InParanoid" id="A0A667ZFM2"/>
<keyword evidence="11" id="KW-1185">Reference proteome</keyword>
<dbReference type="PANTHER" id="PTHR12411">
    <property type="entry name" value="CYSTEINE PROTEASE FAMILY C1-RELATED"/>
    <property type="match status" value="1"/>
</dbReference>
<sequence>MKLLLVVAAVLAVAGAASFSMEDLEFYAWKLKFGKTYSSPSEEAQRKQTWLNNRKLVLVHNIMADQGIKSYRLGMTYFADMENEEYKRLISRGCLGSFNASLPRHGSTFLGLAGVFDLPNTVNWTEKGYVTDVKDQKDCGSCWAFSATGALEGQTFKKTGKLVSLSEQQLVDCSGSYGNMGCSGGLMDQAFKYVIANGGLDTEESYPYEAQDGDCRYNPATIGATCTGYTDIVPSGDENALQTAVATVGPVSVAIDASHSSFQLYTSGVYDEEDCSSSDLDHGVLAVGYGSDNGKDYWLVKNSWGVGWGDHGYIRMSRNKHNQCGIATAASFPLV</sequence>
<keyword evidence="3" id="KW-0378">Hydrolase</keyword>
<dbReference type="PROSITE" id="PS00639">
    <property type="entry name" value="THIOL_PROTEASE_HIS"/>
    <property type="match status" value="1"/>
</dbReference>
<dbReference type="PRINTS" id="PR00705">
    <property type="entry name" value="PAPAIN"/>
</dbReference>
<dbReference type="GO" id="GO:0008234">
    <property type="term" value="F:cysteine-type peptidase activity"/>
    <property type="evidence" value="ECO:0007669"/>
    <property type="project" value="UniProtKB-KW"/>
</dbReference>
<feature type="domain" description="Peptidase C1A papain C-terminal" evidence="8">
    <location>
        <begin position="118"/>
        <end position="334"/>
    </location>
</feature>
<accession>A0A667ZFM2</accession>
<evidence type="ECO:0000256" key="7">
    <source>
        <dbReference type="SAM" id="SignalP"/>
    </source>
</evidence>
<dbReference type="FunCoup" id="A0A667ZFM2">
    <property type="interactions" value="259"/>
</dbReference>
<dbReference type="CDD" id="cd02248">
    <property type="entry name" value="Peptidase_C1A"/>
    <property type="match status" value="1"/>
</dbReference>
<dbReference type="GeneTree" id="ENSGT00940000163885"/>
<evidence type="ECO:0000259" key="8">
    <source>
        <dbReference type="SMART" id="SM00645"/>
    </source>
</evidence>
<keyword evidence="5" id="KW-0865">Zymogen</keyword>
<dbReference type="FunFam" id="3.90.70.10:FF:000006">
    <property type="entry name" value="Cathepsin S"/>
    <property type="match status" value="1"/>
</dbReference>
<comment type="similarity">
    <text evidence="1">Belongs to the peptidase C1 family.</text>
</comment>
<evidence type="ECO:0000256" key="4">
    <source>
        <dbReference type="ARBA" id="ARBA00022807"/>
    </source>
</evidence>
<protein>
    <submittedName>
        <fullName evidence="10">Cathepsin L.1</fullName>
    </submittedName>
</protein>